<reference evidence="2" key="1">
    <citation type="journal article" date="2019" name="Int. J. Syst. Evol. Microbiol.">
        <title>The Global Catalogue of Microorganisms (GCM) 10K type strain sequencing project: providing services to taxonomists for standard genome sequencing and annotation.</title>
        <authorList>
            <consortium name="The Broad Institute Genomics Platform"/>
            <consortium name="The Broad Institute Genome Sequencing Center for Infectious Disease"/>
            <person name="Wu L."/>
            <person name="Ma J."/>
        </authorList>
    </citation>
    <scope>NUCLEOTIDE SEQUENCE [LARGE SCALE GENOMIC DNA]</scope>
    <source>
        <strain evidence="2">JCM 18959</strain>
    </source>
</reference>
<dbReference type="Proteomes" id="UP001501407">
    <property type="component" value="Unassembled WGS sequence"/>
</dbReference>
<accession>A0ABP9MJR1</accession>
<organism evidence="1 2">
    <name type="scientific">Microbacterium yannicii</name>
    <dbReference type="NCBI Taxonomy" id="671622"/>
    <lineage>
        <taxon>Bacteria</taxon>
        <taxon>Bacillati</taxon>
        <taxon>Actinomycetota</taxon>
        <taxon>Actinomycetes</taxon>
        <taxon>Micrococcales</taxon>
        <taxon>Microbacteriaceae</taxon>
        <taxon>Microbacterium</taxon>
    </lineage>
</organism>
<name>A0ABP9MJR1_9MICO</name>
<dbReference type="EMBL" id="BAABKZ010000002">
    <property type="protein sequence ID" value="GAA5095571.1"/>
    <property type="molecule type" value="Genomic_DNA"/>
</dbReference>
<dbReference type="PANTHER" id="PTHR42866">
    <property type="entry name" value="3-DEOXY-MANNO-OCTULOSONATE CYTIDYLYLTRANSFERASE"/>
    <property type="match status" value="1"/>
</dbReference>
<dbReference type="RefSeq" id="WP_308212157.1">
    <property type="nucleotide sequence ID" value="NZ_BAABKZ010000002.1"/>
</dbReference>
<keyword evidence="2" id="KW-1185">Reference proteome</keyword>
<proteinExistence type="predicted"/>
<protein>
    <recommendedName>
        <fullName evidence="3">Acylneuraminate cytidylyltransferase</fullName>
    </recommendedName>
</protein>
<evidence type="ECO:0000313" key="1">
    <source>
        <dbReference type="EMBL" id="GAA5095571.1"/>
    </source>
</evidence>
<dbReference type="Pfam" id="PF02348">
    <property type="entry name" value="CTP_transf_3"/>
    <property type="match status" value="1"/>
</dbReference>
<evidence type="ECO:0000313" key="2">
    <source>
        <dbReference type="Proteomes" id="UP001501407"/>
    </source>
</evidence>
<evidence type="ECO:0008006" key="3">
    <source>
        <dbReference type="Google" id="ProtNLM"/>
    </source>
</evidence>
<comment type="caution">
    <text evidence="1">The sequence shown here is derived from an EMBL/GenBank/DDBJ whole genome shotgun (WGS) entry which is preliminary data.</text>
</comment>
<dbReference type="InterPro" id="IPR029044">
    <property type="entry name" value="Nucleotide-diphossugar_trans"/>
</dbReference>
<dbReference type="Gene3D" id="3.90.550.10">
    <property type="entry name" value="Spore Coat Polysaccharide Biosynthesis Protein SpsA, Chain A"/>
    <property type="match status" value="1"/>
</dbReference>
<dbReference type="PANTHER" id="PTHR42866:SF1">
    <property type="entry name" value="SPORE COAT POLYSACCHARIDE BIOSYNTHESIS PROTEIN SPSF"/>
    <property type="match status" value="1"/>
</dbReference>
<gene>
    <name evidence="1" type="ORF">GCM10025760_28080</name>
</gene>
<sequence length="243" mass="26099">MNARVVAVIQARMGSTRLPGKVLRELDGRPVLDWVVSAALSAREVDDVVVATSALTADDPIAAWGRERGVGVVRGSDSDVLSRFALAAAETRADAVVRLTADCPLLDAVLIDQVIAVWRGDPGLGYVATTLNRTLPRGLDVELVSREVLDEMDRTAVGYDRIHVTSRAYSVDSVVPRAGIIVAPASSHLRVTLDVEEDAALLDALVPLLPRPPRWRDVVRILEAHAELVALNAGVAQKRIEEG</sequence>
<dbReference type="InterPro" id="IPR003329">
    <property type="entry name" value="Cytidylyl_trans"/>
</dbReference>
<dbReference type="SUPFAM" id="SSF53448">
    <property type="entry name" value="Nucleotide-diphospho-sugar transferases"/>
    <property type="match status" value="1"/>
</dbReference>